<reference evidence="8" key="2">
    <citation type="submission" date="2020-11" db="EMBL/GenBank/DDBJ databases">
        <authorList>
            <person name="Cecchin M."/>
            <person name="Marcolungo L."/>
            <person name="Rossato M."/>
            <person name="Girolomoni L."/>
            <person name="Cosentino E."/>
            <person name="Cuine S."/>
            <person name="Li-Beisson Y."/>
            <person name="Delledonne M."/>
            <person name="Ballottari M."/>
        </authorList>
    </citation>
    <scope>NUCLEOTIDE SEQUENCE</scope>
    <source>
        <strain evidence="8">211/11P</strain>
        <tissue evidence="8">Whole cell</tissue>
    </source>
</reference>
<feature type="domain" description="Importin N-terminal" evidence="7">
    <location>
        <begin position="21"/>
        <end position="101"/>
    </location>
</feature>
<keyword evidence="5" id="KW-0677">Repeat</keyword>
<dbReference type="GO" id="GO:0031267">
    <property type="term" value="F:small GTPase binding"/>
    <property type="evidence" value="ECO:0007669"/>
    <property type="project" value="InterPro"/>
</dbReference>
<dbReference type="Pfam" id="PF13513">
    <property type="entry name" value="HEAT_EZ"/>
    <property type="match status" value="1"/>
</dbReference>
<dbReference type="InterPro" id="IPR058584">
    <property type="entry name" value="IMB1_TNPO1-like_TPR"/>
</dbReference>
<evidence type="ECO:0000256" key="3">
    <source>
        <dbReference type="ARBA" id="ARBA00022448"/>
    </source>
</evidence>
<organism evidence="8 9">
    <name type="scientific">Chlorella vulgaris</name>
    <name type="common">Green alga</name>
    <dbReference type="NCBI Taxonomy" id="3077"/>
    <lineage>
        <taxon>Eukaryota</taxon>
        <taxon>Viridiplantae</taxon>
        <taxon>Chlorophyta</taxon>
        <taxon>core chlorophytes</taxon>
        <taxon>Trebouxiophyceae</taxon>
        <taxon>Chlorellales</taxon>
        <taxon>Chlorellaceae</taxon>
        <taxon>Chlorella clade</taxon>
        <taxon>Chlorella</taxon>
    </lineage>
</organism>
<dbReference type="Proteomes" id="UP001055712">
    <property type="component" value="Unassembled WGS sequence"/>
</dbReference>
<comment type="caution">
    <text evidence="8">The sequence shown here is derived from an EMBL/GenBank/DDBJ whole genome shotgun (WGS) entry which is preliminary data.</text>
</comment>
<dbReference type="PROSITE" id="PS50166">
    <property type="entry name" value="IMPORTIN_B_NT"/>
    <property type="match status" value="1"/>
</dbReference>
<evidence type="ECO:0000256" key="1">
    <source>
        <dbReference type="ARBA" id="ARBA00004496"/>
    </source>
</evidence>
<evidence type="ECO:0000256" key="6">
    <source>
        <dbReference type="ARBA" id="ARBA00022927"/>
    </source>
</evidence>
<dbReference type="Pfam" id="PF25574">
    <property type="entry name" value="TPR_IMB1"/>
    <property type="match status" value="1"/>
</dbReference>
<dbReference type="GO" id="GO:0006606">
    <property type="term" value="P:protein import into nucleus"/>
    <property type="evidence" value="ECO:0007669"/>
    <property type="project" value="InterPro"/>
</dbReference>
<dbReference type="Pfam" id="PF03810">
    <property type="entry name" value="IBN_N"/>
    <property type="match status" value="1"/>
</dbReference>
<dbReference type="GO" id="GO:0005737">
    <property type="term" value="C:cytoplasm"/>
    <property type="evidence" value="ECO:0007669"/>
    <property type="project" value="UniProtKB-SubCell"/>
</dbReference>
<keyword evidence="9" id="KW-1185">Reference proteome</keyword>
<protein>
    <recommendedName>
        <fullName evidence="7">Importin N-terminal domain-containing protein</fullName>
    </recommendedName>
</protein>
<evidence type="ECO:0000259" key="7">
    <source>
        <dbReference type="PROSITE" id="PS50166"/>
    </source>
</evidence>
<dbReference type="FunFam" id="1.25.10.10:FF:000027">
    <property type="entry name" value="Importin subunit beta-1"/>
    <property type="match status" value="1"/>
</dbReference>
<dbReference type="Gene3D" id="1.25.10.10">
    <property type="entry name" value="Leucine-rich Repeat Variant"/>
    <property type="match status" value="1"/>
</dbReference>
<dbReference type="PANTHER" id="PTHR10527">
    <property type="entry name" value="IMPORTIN BETA"/>
    <property type="match status" value="1"/>
</dbReference>
<evidence type="ECO:0000256" key="2">
    <source>
        <dbReference type="ARBA" id="ARBA00010907"/>
    </source>
</evidence>
<keyword evidence="6" id="KW-0653">Protein transport</keyword>
<dbReference type="EMBL" id="SIDB01000009">
    <property type="protein sequence ID" value="KAI3428693.1"/>
    <property type="molecule type" value="Genomic_DNA"/>
</dbReference>
<comment type="subcellular location">
    <subcellularLocation>
        <location evidence="1">Cytoplasm</location>
    </subcellularLocation>
</comment>
<gene>
    <name evidence="8" type="ORF">D9Q98_007516</name>
</gene>
<evidence type="ECO:0000313" key="8">
    <source>
        <dbReference type="EMBL" id="KAI3428693.1"/>
    </source>
</evidence>
<dbReference type="InterPro" id="IPR040122">
    <property type="entry name" value="Importin_beta"/>
</dbReference>
<keyword evidence="4" id="KW-0963">Cytoplasm</keyword>
<accession>A0A9D4TLC5</accession>
<keyword evidence="3" id="KW-0813">Transport</keyword>
<evidence type="ECO:0000256" key="4">
    <source>
        <dbReference type="ARBA" id="ARBA00022490"/>
    </source>
</evidence>
<evidence type="ECO:0000256" key="5">
    <source>
        <dbReference type="ARBA" id="ARBA00022737"/>
    </source>
</evidence>
<dbReference type="SMART" id="SM00913">
    <property type="entry name" value="IBN_N"/>
    <property type="match status" value="1"/>
</dbReference>
<dbReference type="InterPro" id="IPR011989">
    <property type="entry name" value="ARM-like"/>
</dbReference>
<evidence type="ECO:0000313" key="9">
    <source>
        <dbReference type="Proteomes" id="UP001055712"/>
    </source>
</evidence>
<dbReference type="OrthoDB" id="10263328at2759"/>
<comment type="similarity">
    <text evidence="2">Belongs to the importin beta family. Importin beta-1 subfamily.</text>
</comment>
<dbReference type="InterPro" id="IPR001494">
    <property type="entry name" value="Importin-beta_N"/>
</dbReference>
<dbReference type="SUPFAM" id="SSF48371">
    <property type="entry name" value="ARM repeat"/>
    <property type="match status" value="1"/>
</dbReference>
<dbReference type="InterPro" id="IPR016024">
    <property type="entry name" value="ARM-type_fold"/>
</dbReference>
<name>A0A9D4TLC5_CHLVU</name>
<dbReference type="AlphaFoldDB" id="A0A9D4TLC5"/>
<proteinExistence type="inferred from homology"/>
<reference evidence="8" key="1">
    <citation type="journal article" date="2019" name="Plant J.">
        <title>Chlorella vulgaris genome assembly and annotation reveals the molecular basis for metabolic acclimation to high light conditions.</title>
        <authorList>
            <person name="Cecchin M."/>
            <person name="Marcolungo L."/>
            <person name="Rossato M."/>
            <person name="Girolomoni L."/>
            <person name="Cosentino E."/>
            <person name="Cuine S."/>
            <person name="Li-Beisson Y."/>
            <person name="Delledonne M."/>
            <person name="Ballottari M."/>
        </authorList>
    </citation>
    <scope>NUCLEOTIDE SEQUENCE</scope>
    <source>
        <strain evidence="8">211/11P</strain>
    </source>
</reference>
<sequence length="891" mass="96761">MQLTALLQAAQSADASVRTQAEQTLSTLQQQQYGDLCVGLSAELADASKPVDARRLAGLILKNTLDAKEDARKTALVQQWLAADEGMRKQVKLNLLATLGTQGDAGHTAALVIAKVAAIEVPRKQWPELIEALLANMGATPSSRELRQSTLEALGYTCEELGNLDDDFLSQLEVNSILTAVVQGMRKEEPEVDVRHAATVALQNALTFAHNNFSNDSERNYVMQIICEGTLADNSRIRQASWECLACIASGYYDKLPSYMQDIFSLTQRTVKGDEEDVVLQALEFWCTVAEEELERDGDGTDADSVNHNFIRAALPHLVPLLLEQLTKQEEGQEADDGVWNVAMAAGTCLALCASVAEDAVVPLVMPYVTANIQKTDGPESWRAREAATFAFGSILEGPGVDTLGQLVQSGLGFLLTALKQDPSAYVKDTTAWTIGRIFEFVHGEDAAAPLLGPGNLPQVVEALRSAIRDAPHIAEKVCYAISQLAAGFEEQGGTSPMSPYFKDIVQALLETASRPAEQAEQTRLQTQAFEAINEVVRASAADTTPMVVQLIPLVISKINETLHINAASGVDAAERQREMQGLLCGMTLVIVQKLSESEVAKGGVLQYADHIMKALLDVFACRTASVHEEAMLAVGAMTYSCGRQFSKYMHSFFPVLQRGLAHHQEWQVCQVTVGVLGDICRAVEDGILDYCDSIMQTLLTNLQSADVHRNIKPQILSAFGDIALAIGDRFEKYLQHVVPMLQSAMVMSVQQQQSGGEDAAEYNNLLRHGILEAWAGMLNGLSKDKAEQYLKPYAPSLLDFVQAIYADTEGHDDGVLKASAALLGDIASTLTAVGLLFQQKPFVQPFLQQLDRDSTTAETANWARQMIEKALRAPQAQAPQDGGNSYVHSA</sequence>